<reference evidence="3 4" key="1">
    <citation type="submission" date="2024-01" db="EMBL/GenBank/DDBJ databases">
        <title>Comparative genomics of Cryptococcus and Kwoniella reveals pathogenesis evolution and contrasting modes of karyotype evolution via chromosome fusion or intercentromeric recombination.</title>
        <authorList>
            <person name="Coelho M.A."/>
            <person name="David-Palma M."/>
            <person name="Shea T."/>
            <person name="Bowers K."/>
            <person name="McGinley-Smith S."/>
            <person name="Mohammad A.W."/>
            <person name="Gnirke A."/>
            <person name="Yurkov A.M."/>
            <person name="Nowrousian M."/>
            <person name="Sun S."/>
            <person name="Cuomo C.A."/>
            <person name="Heitman J."/>
        </authorList>
    </citation>
    <scope>NUCLEOTIDE SEQUENCE [LARGE SCALE GENOMIC DNA]</scope>
    <source>
        <strain evidence="3 4">CBS 6074</strain>
    </source>
</reference>
<evidence type="ECO:0000313" key="3">
    <source>
        <dbReference type="EMBL" id="WWC90770.1"/>
    </source>
</evidence>
<dbReference type="RefSeq" id="XP_066077533.1">
    <property type="nucleotide sequence ID" value="XM_066221436.1"/>
</dbReference>
<feature type="region of interest" description="Disordered" evidence="2">
    <location>
        <begin position="194"/>
        <end position="252"/>
    </location>
</feature>
<name>A0AAX4K1X5_9TREE</name>
<evidence type="ECO:0000313" key="4">
    <source>
        <dbReference type="Proteomes" id="UP001355207"/>
    </source>
</evidence>
<feature type="compositionally biased region" description="Polar residues" evidence="2">
    <location>
        <begin position="29"/>
        <end position="46"/>
    </location>
</feature>
<feature type="compositionally biased region" description="Low complexity" evidence="2">
    <location>
        <begin position="9"/>
        <end position="20"/>
    </location>
</feature>
<evidence type="ECO:0000256" key="1">
    <source>
        <dbReference type="SAM" id="Coils"/>
    </source>
</evidence>
<feature type="region of interest" description="Disordered" evidence="2">
    <location>
        <begin position="1"/>
        <end position="46"/>
    </location>
</feature>
<proteinExistence type="predicted"/>
<dbReference type="EMBL" id="CP144104">
    <property type="protein sequence ID" value="WWC90770.1"/>
    <property type="molecule type" value="Genomic_DNA"/>
</dbReference>
<sequence>MPPRRQLARRVAVSATSSRRGSTKDTSIDPMNSATPAKFETNQPNNHACNGRIILNLRSTNSSTSITPNNKTSSEDQSYIEMLQNHTKVLEQKIDSSMMEKTNYEKDKEIAKLKNELKISDNNNKMLIEKFHREERSLKEEYKAKFESMEKELMKLRNKLIDNSVNQCEFQFLQDKYFEMNRDLQKYRNAFEKGLSHKGPSEASFKEEDELRGVEKDGVKSSTADNGKRTFTDINSNSNTNHINDQIKKVKI</sequence>
<gene>
    <name evidence="3" type="ORF">L201_005707</name>
</gene>
<evidence type="ECO:0000256" key="2">
    <source>
        <dbReference type="SAM" id="MobiDB-lite"/>
    </source>
</evidence>
<dbReference type="GeneID" id="91096377"/>
<keyword evidence="1" id="KW-0175">Coiled coil</keyword>
<protein>
    <submittedName>
        <fullName evidence="3">Uncharacterized protein</fullName>
    </submittedName>
</protein>
<feature type="compositionally biased region" description="Basic and acidic residues" evidence="2">
    <location>
        <begin position="204"/>
        <end position="219"/>
    </location>
</feature>
<dbReference type="Proteomes" id="UP001355207">
    <property type="component" value="Chromosome 7"/>
</dbReference>
<dbReference type="AlphaFoldDB" id="A0AAX4K1X5"/>
<organism evidence="3 4">
    <name type="scientific">Kwoniella dendrophila CBS 6074</name>
    <dbReference type="NCBI Taxonomy" id="1295534"/>
    <lineage>
        <taxon>Eukaryota</taxon>
        <taxon>Fungi</taxon>
        <taxon>Dikarya</taxon>
        <taxon>Basidiomycota</taxon>
        <taxon>Agaricomycotina</taxon>
        <taxon>Tremellomycetes</taxon>
        <taxon>Tremellales</taxon>
        <taxon>Cryptococcaceae</taxon>
        <taxon>Kwoniella</taxon>
    </lineage>
</organism>
<keyword evidence="4" id="KW-1185">Reference proteome</keyword>
<accession>A0AAX4K1X5</accession>
<feature type="coiled-coil region" evidence="1">
    <location>
        <begin position="110"/>
        <end position="159"/>
    </location>
</feature>
<feature type="compositionally biased region" description="Polar residues" evidence="2">
    <location>
        <begin position="232"/>
        <end position="244"/>
    </location>
</feature>